<dbReference type="Proteomes" id="UP000071392">
    <property type="component" value="Unassembled WGS sequence"/>
</dbReference>
<keyword evidence="3" id="KW-1185">Reference proteome</keyword>
<gene>
    <name evidence="2" type="ORF">AXK12_05730</name>
</gene>
<dbReference type="EMBL" id="LSZP01000044">
    <property type="protein sequence ID" value="KXU35203.1"/>
    <property type="molecule type" value="Genomic_DNA"/>
</dbReference>
<accession>A0A139SKW8</accession>
<dbReference type="STRING" id="1548208.AXK12_05730"/>
<evidence type="ECO:0000256" key="1">
    <source>
        <dbReference type="SAM" id="Phobius"/>
    </source>
</evidence>
<reference evidence="2 3" key="1">
    <citation type="submission" date="2016-02" db="EMBL/GenBank/DDBJ databases">
        <authorList>
            <person name="Wen L."/>
            <person name="He K."/>
            <person name="Yang H."/>
        </authorList>
    </citation>
    <scope>NUCLEOTIDE SEQUENCE [LARGE SCALE GENOMIC DNA]</scope>
    <source>
        <strain evidence="2 3">CV41</strain>
    </source>
</reference>
<dbReference type="InterPro" id="IPR021279">
    <property type="entry name" value="DUF2721"/>
</dbReference>
<feature type="transmembrane region" description="Helical" evidence="1">
    <location>
        <begin position="100"/>
        <end position="124"/>
    </location>
</feature>
<comment type="caution">
    <text evidence="2">The sequence shown here is derived from an EMBL/GenBank/DDBJ whole genome shotgun (WGS) entry which is preliminary data.</text>
</comment>
<evidence type="ECO:0000313" key="3">
    <source>
        <dbReference type="Proteomes" id="UP000071392"/>
    </source>
</evidence>
<protein>
    <recommendedName>
        <fullName evidence="4">DUF2721 domain-containing protein</fullName>
    </recommendedName>
</protein>
<keyword evidence="1" id="KW-0472">Membrane</keyword>
<feature type="transmembrane region" description="Helical" evidence="1">
    <location>
        <begin position="30"/>
        <end position="54"/>
    </location>
</feature>
<keyword evidence="1" id="KW-1133">Transmembrane helix</keyword>
<keyword evidence="1" id="KW-0812">Transmembrane</keyword>
<organism evidence="2 3">
    <name type="scientific">Cephaloticoccus capnophilus</name>
    <dbReference type="NCBI Taxonomy" id="1548208"/>
    <lineage>
        <taxon>Bacteria</taxon>
        <taxon>Pseudomonadati</taxon>
        <taxon>Verrucomicrobiota</taxon>
        <taxon>Opitutia</taxon>
        <taxon>Opitutales</taxon>
        <taxon>Opitutaceae</taxon>
        <taxon>Cephaloticoccus</taxon>
    </lineage>
</organism>
<dbReference type="AlphaFoldDB" id="A0A139SKW8"/>
<name>A0A139SKW8_9BACT</name>
<evidence type="ECO:0000313" key="2">
    <source>
        <dbReference type="EMBL" id="KXU35203.1"/>
    </source>
</evidence>
<sequence length="177" mass="20041">MIAKALDFAHLLFRRKSHARFMDHLHSNSVLSIIQLAITPVILISGIGALMITLTNRMARIVDRTRNLAAQAWAASGEERKYLESQLVILWTRSKLIRRAVTFAGMTMLIACCLVIVIFITALLERDLVVLMLMLFTASILMLISALILFLRDIYLSLRVLHLEVRRALPDSEAPFI</sequence>
<feature type="transmembrane region" description="Helical" evidence="1">
    <location>
        <begin position="130"/>
        <end position="151"/>
    </location>
</feature>
<dbReference type="Pfam" id="PF11026">
    <property type="entry name" value="DUF2721"/>
    <property type="match status" value="1"/>
</dbReference>
<evidence type="ECO:0008006" key="4">
    <source>
        <dbReference type="Google" id="ProtNLM"/>
    </source>
</evidence>
<proteinExistence type="predicted"/>